<feature type="coiled-coil region" evidence="1">
    <location>
        <begin position="253"/>
        <end position="280"/>
    </location>
</feature>
<keyword evidence="1" id="KW-0175">Coiled coil</keyword>
<accession>A0AAD9XMW5</accession>
<dbReference type="EMBL" id="JANJYI010000001">
    <property type="protein sequence ID" value="KAK2662178.1"/>
    <property type="molecule type" value="Genomic_DNA"/>
</dbReference>
<feature type="region of interest" description="Disordered" evidence="2">
    <location>
        <begin position="91"/>
        <end position="136"/>
    </location>
</feature>
<name>A0AAD9XMW5_9ROSI</name>
<evidence type="ECO:0000313" key="5">
    <source>
        <dbReference type="Proteomes" id="UP001280121"/>
    </source>
</evidence>
<comment type="caution">
    <text evidence="4">The sequence shown here is derived from an EMBL/GenBank/DDBJ whole genome shotgun (WGS) entry which is preliminary data.</text>
</comment>
<evidence type="ECO:0000313" key="4">
    <source>
        <dbReference type="EMBL" id="KAK2662178.1"/>
    </source>
</evidence>
<protein>
    <recommendedName>
        <fullName evidence="3">Transposase (putative) gypsy type domain-containing protein</fullName>
    </recommendedName>
</protein>
<organism evidence="4 5">
    <name type="scientific">Dipteronia dyeriana</name>
    <dbReference type="NCBI Taxonomy" id="168575"/>
    <lineage>
        <taxon>Eukaryota</taxon>
        <taxon>Viridiplantae</taxon>
        <taxon>Streptophyta</taxon>
        <taxon>Embryophyta</taxon>
        <taxon>Tracheophyta</taxon>
        <taxon>Spermatophyta</taxon>
        <taxon>Magnoliopsida</taxon>
        <taxon>eudicotyledons</taxon>
        <taxon>Gunneridae</taxon>
        <taxon>Pentapetalae</taxon>
        <taxon>rosids</taxon>
        <taxon>malvids</taxon>
        <taxon>Sapindales</taxon>
        <taxon>Sapindaceae</taxon>
        <taxon>Hippocastanoideae</taxon>
        <taxon>Acereae</taxon>
        <taxon>Dipteronia</taxon>
    </lineage>
</organism>
<evidence type="ECO:0000259" key="3">
    <source>
        <dbReference type="Pfam" id="PF04195"/>
    </source>
</evidence>
<keyword evidence="5" id="KW-1185">Reference proteome</keyword>
<dbReference type="AlphaFoldDB" id="A0AAD9XMW5"/>
<reference evidence="4" key="1">
    <citation type="journal article" date="2023" name="Plant J.">
        <title>Genome sequences and population genomics provide insights into the demographic history, inbreeding, and mutation load of two 'living fossil' tree species of Dipteronia.</title>
        <authorList>
            <person name="Feng Y."/>
            <person name="Comes H.P."/>
            <person name="Chen J."/>
            <person name="Zhu S."/>
            <person name="Lu R."/>
            <person name="Zhang X."/>
            <person name="Li P."/>
            <person name="Qiu J."/>
            <person name="Olsen K.M."/>
            <person name="Qiu Y."/>
        </authorList>
    </citation>
    <scope>NUCLEOTIDE SEQUENCE</scope>
    <source>
        <strain evidence="4">KIB01</strain>
    </source>
</reference>
<evidence type="ECO:0000256" key="2">
    <source>
        <dbReference type="SAM" id="MobiDB-lite"/>
    </source>
</evidence>
<dbReference type="Pfam" id="PF04195">
    <property type="entry name" value="Transposase_28"/>
    <property type="match status" value="1"/>
</dbReference>
<dbReference type="InterPro" id="IPR007321">
    <property type="entry name" value="Transposase_28"/>
</dbReference>
<feature type="domain" description="Transposase (putative) gypsy type" evidence="3">
    <location>
        <begin position="40"/>
        <end position="79"/>
    </location>
</feature>
<dbReference type="Proteomes" id="UP001280121">
    <property type="component" value="Unassembled WGS sequence"/>
</dbReference>
<feature type="compositionally biased region" description="Basic and acidic residues" evidence="2">
    <location>
        <begin position="91"/>
        <end position="111"/>
    </location>
</feature>
<gene>
    <name evidence="4" type="ORF">Ddye_000752</name>
</gene>
<sequence length="442" mass="49572">MAETRIGQIMVELSVLNSVDMRLSAVGELPSNPNRSSVAFHLAFLEVGARLPLQPYIQRVLHEIGVAPAQLNPNVWRIIIRMHALWEACRGGEEKDGGQGKEYRYREKETTDPISTVTNKGGTSDMKPGPKHTRMVGSSTSVTISEARMLPPNAIPLFARGGGGNKTPHVQIEGNLGRDNISKLFMHDTKISLNYCKGAPTRQFVPKENPISPKTDVEFMCSYGKDMLRSGKSVHFGKCRTWIRFNSLRRESYEKLKQRKSEVNDKLRLVRGNLESLKAKVGELSASYRKAKVYCGRKHAKLCDYRQLKAIESQVKPTYDPVADISSVFTEVAISDGEPSDVSSEDERMIEVASGGEDDSDVISRESSSEIHRSHWEENSYTIECGLRGITLRDPSLPSGRLYFSQRPIALIGETLLLHHQARFRGNNHRRPIIPIEETLLF</sequence>
<feature type="compositionally biased region" description="Polar residues" evidence="2">
    <location>
        <begin position="112"/>
        <end position="122"/>
    </location>
</feature>
<proteinExistence type="predicted"/>
<evidence type="ECO:0000256" key="1">
    <source>
        <dbReference type="SAM" id="Coils"/>
    </source>
</evidence>